<proteinExistence type="predicted"/>
<evidence type="ECO:0000313" key="2">
    <source>
        <dbReference type="Proteomes" id="UP000032452"/>
    </source>
</evidence>
<comment type="caution">
    <text evidence="1">The sequence shown here is derived from an EMBL/GenBank/DDBJ whole genome shotgun (WGS) entry which is preliminary data.</text>
</comment>
<reference evidence="1 2" key="1">
    <citation type="submission" date="2015-02" db="EMBL/GenBank/DDBJ databases">
        <title>Draft genome of a novel marine cyanobacterium (Chroococcales) isolated from South Atlantic Ocean.</title>
        <authorList>
            <person name="Rigonato J."/>
            <person name="Alvarenga D.O."/>
            <person name="Branco L.H."/>
            <person name="Varani A.M."/>
            <person name="Brandini F.P."/>
            <person name="Fiore M.F."/>
        </authorList>
    </citation>
    <scope>NUCLEOTIDE SEQUENCE [LARGE SCALE GENOMIC DNA]</scope>
    <source>
        <strain evidence="1 2">CENA595</strain>
    </source>
</reference>
<dbReference type="AlphaFoldDB" id="A0A0D8ZVG1"/>
<name>A0A0D8ZVG1_9CYAN</name>
<keyword evidence="2" id="KW-1185">Reference proteome</keyword>
<evidence type="ECO:0000313" key="1">
    <source>
        <dbReference type="EMBL" id="KJH72459.1"/>
    </source>
</evidence>
<dbReference type="STRING" id="1618023.UH38_06750"/>
<dbReference type="Proteomes" id="UP000032452">
    <property type="component" value="Unassembled WGS sequence"/>
</dbReference>
<gene>
    <name evidence="1" type="ORF">UH38_06750</name>
</gene>
<dbReference type="RefSeq" id="WP_045053879.1">
    <property type="nucleotide sequence ID" value="NZ_CAWMDP010000032.1"/>
</dbReference>
<organism evidence="1 2">
    <name type="scientific">Aliterella atlantica CENA595</name>
    <dbReference type="NCBI Taxonomy" id="1618023"/>
    <lineage>
        <taxon>Bacteria</taxon>
        <taxon>Bacillati</taxon>
        <taxon>Cyanobacteriota</taxon>
        <taxon>Cyanophyceae</taxon>
        <taxon>Chroococcidiopsidales</taxon>
        <taxon>Aliterellaceae</taxon>
        <taxon>Aliterella</taxon>
    </lineage>
</organism>
<sequence>MLWLFSNFSKVGRVANNAPYPPAVNLENTLTLPKKGSRQIVGDGDRTLVYIRRKYTQSQALMRSSTYCSCRTFYLFWHNRVGSCFAVTSKASSRL</sequence>
<protein>
    <submittedName>
        <fullName evidence="1">Uncharacterized protein</fullName>
    </submittedName>
</protein>
<accession>A0A0D8ZVG1</accession>
<dbReference type="EMBL" id="JYON01000005">
    <property type="protein sequence ID" value="KJH72459.1"/>
    <property type="molecule type" value="Genomic_DNA"/>
</dbReference>